<proteinExistence type="predicted"/>
<organism evidence="1 2">
    <name type="scientific">Trifolium medium</name>
    <dbReference type="NCBI Taxonomy" id="97028"/>
    <lineage>
        <taxon>Eukaryota</taxon>
        <taxon>Viridiplantae</taxon>
        <taxon>Streptophyta</taxon>
        <taxon>Embryophyta</taxon>
        <taxon>Tracheophyta</taxon>
        <taxon>Spermatophyta</taxon>
        <taxon>Magnoliopsida</taxon>
        <taxon>eudicotyledons</taxon>
        <taxon>Gunneridae</taxon>
        <taxon>Pentapetalae</taxon>
        <taxon>rosids</taxon>
        <taxon>fabids</taxon>
        <taxon>Fabales</taxon>
        <taxon>Fabaceae</taxon>
        <taxon>Papilionoideae</taxon>
        <taxon>50 kb inversion clade</taxon>
        <taxon>NPAAA clade</taxon>
        <taxon>Hologalegina</taxon>
        <taxon>IRL clade</taxon>
        <taxon>Trifolieae</taxon>
        <taxon>Trifolium</taxon>
    </lineage>
</organism>
<protein>
    <submittedName>
        <fullName evidence="1">Uncharacterized protein</fullName>
    </submittedName>
</protein>
<accession>A0A392VHY4</accession>
<evidence type="ECO:0000313" key="1">
    <source>
        <dbReference type="EMBL" id="MCI88004.1"/>
    </source>
</evidence>
<dbReference type="EMBL" id="LXQA011181149">
    <property type="protein sequence ID" value="MCI88004.1"/>
    <property type="molecule type" value="Genomic_DNA"/>
</dbReference>
<evidence type="ECO:0000313" key="2">
    <source>
        <dbReference type="Proteomes" id="UP000265520"/>
    </source>
</evidence>
<feature type="non-terminal residue" evidence="1">
    <location>
        <position position="1"/>
    </location>
</feature>
<reference evidence="1 2" key="1">
    <citation type="journal article" date="2018" name="Front. Plant Sci.">
        <title>Red Clover (Trifolium pratense) and Zigzag Clover (T. medium) - A Picture of Genomic Similarities and Differences.</title>
        <authorList>
            <person name="Dluhosova J."/>
            <person name="Istvanek J."/>
            <person name="Nedelnik J."/>
            <person name="Repkova J."/>
        </authorList>
    </citation>
    <scope>NUCLEOTIDE SEQUENCE [LARGE SCALE GENOMIC DNA]</scope>
    <source>
        <strain evidence="2">cv. 10/8</strain>
        <tissue evidence="1">Leaf</tissue>
    </source>
</reference>
<comment type="caution">
    <text evidence="1">The sequence shown here is derived from an EMBL/GenBank/DDBJ whole genome shotgun (WGS) entry which is preliminary data.</text>
</comment>
<name>A0A392VHY4_9FABA</name>
<dbReference type="Proteomes" id="UP000265520">
    <property type="component" value="Unassembled WGS sequence"/>
</dbReference>
<sequence length="49" mass="5053">QVDSFAGTHLVVDDSAEVPPKAVEAGVHATVVGIVLGLWLPDKDIVASE</sequence>
<dbReference type="AlphaFoldDB" id="A0A392VHY4"/>
<keyword evidence="2" id="KW-1185">Reference proteome</keyword>